<dbReference type="EMBL" id="QLYR01000003">
    <property type="protein sequence ID" value="RAQ29188.1"/>
    <property type="molecule type" value="Genomic_DNA"/>
</dbReference>
<keyword evidence="4" id="KW-1003">Cell membrane</keyword>
<comment type="similarity">
    <text evidence="2 13">Belongs to the sodium:solute symporter (SSF) (TC 2.A.21) family.</text>
</comment>
<keyword evidence="9" id="KW-0406">Ion transport</keyword>
<feature type="transmembrane region" description="Helical" evidence="14">
    <location>
        <begin position="370"/>
        <end position="389"/>
    </location>
</feature>
<dbReference type="GO" id="GO:0015193">
    <property type="term" value="F:L-proline transmembrane transporter activity"/>
    <property type="evidence" value="ECO:0007669"/>
    <property type="project" value="TreeGrafter"/>
</dbReference>
<keyword evidence="10 14" id="KW-0472">Membrane</keyword>
<dbReference type="Proteomes" id="UP000249377">
    <property type="component" value="Unassembled WGS sequence"/>
</dbReference>
<organism evidence="15 16">
    <name type="scientific">Hydrogeniiclostridium mannosilyticum</name>
    <dbReference type="NCBI Taxonomy" id="2764322"/>
    <lineage>
        <taxon>Bacteria</taxon>
        <taxon>Bacillati</taxon>
        <taxon>Bacillota</taxon>
        <taxon>Clostridia</taxon>
        <taxon>Eubacteriales</taxon>
        <taxon>Acutalibacteraceae</taxon>
        <taxon>Hydrogeniiclostridium</taxon>
    </lineage>
</organism>
<keyword evidence="6" id="KW-0769">Symport</keyword>
<feature type="transmembrane region" description="Helical" evidence="14">
    <location>
        <begin position="72"/>
        <end position="95"/>
    </location>
</feature>
<dbReference type="GO" id="GO:0005886">
    <property type="term" value="C:plasma membrane"/>
    <property type="evidence" value="ECO:0007669"/>
    <property type="project" value="UniProtKB-SubCell"/>
</dbReference>
<dbReference type="CDD" id="cd10322">
    <property type="entry name" value="SLC5sbd"/>
    <property type="match status" value="1"/>
</dbReference>
<dbReference type="InterPro" id="IPR001734">
    <property type="entry name" value="Na/solute_symporter"/>
</dbReference>
<keyword evidence="16" id="KW-1185">Reference proteome</keyword>
<protein>
    <submittedName>
        <fullName evidence="15">Sodium:solute symporter family protein</fullName>
    </submittedName>
</protein>
<dbReference type="GO" id="GO:0015824">
    <property type="term" value="P:proline transport"/>
    <property type="evidence" value="ECO:0007669"/>
    <property type="project" value="TreeGrafter"/>
</dbReference>
<feature type="transmembrane region" description="Helical" evidence="14">
    <location>
        <begin position="234"/>
        <end position="254"/>
    </location>
</feature>
<feature type="transmembrane region" description="Helical" evidence="14">
    <location>
        <begin position="324"/>
        <end position="349"/>
    </location>
</feature>
<keyword evidence="5 14" id="KW-0812">Transmembrane</keyword>
<evidence type="ECO:0000256" key="12">
    <source>
        <dbReference type="ARBA" id="ARBA00033708"/>
    </source>
</evidence>
<dbReference type="GO" id="GO:0005298">
    <property type="term" value="F:proline:sodium symporter activity"/>
    <property type="evidence" value="ECO:0007669"/>
    <property type="project" value="TreeGrafter"/>
</dbReference>
<keyword evidence="8" id="KW-0915">Sodium</keyword>
<feature type="transmembrane region" description="Helical" evidence="14">
    <location>
        <begin position="123"/>
        <end position="141"/>
    </location>
</feature>
<feature type="transmembrane region" description="Helical" evidence="14">
    <location>
        <begin position="465"/>
        <end position="487"/>
    </location>
</feature>
<sequence length="506" mass="54512">MGRETVIWIVIGCYVIFMLAVGILNSRQGGGMADFTVGKRNAGAWISALSYGTAYFSAVMFIGYSGSSGWQFGLYSTLVGIGNAVIGSLLAWLVLARRTRSVTHRLKIKSMPQLFEKRYQSQGIKLFSCIVIFIFLLPYSASVYKGLTSVCSVLLKIDEQVCMVMIAIASAVVLVLGGYVATLKADFVQGLIMMVGVFLLVVMVVASPQVGGLAQGLSNMAGYMEQSGMNNLTLQSAISLVAMILMTSIGTWGLPQMVHKYYGIRDDKEVKRGTIISTFFAVLVAGGGYFIGSFSHLFFGDTLPAGGKDYIIPNMLNVAHLPDILVGIVLVLLISASVSTLSSITLTACSTASMDLVKARLRPQLPDKSVAILTRILCLLFVIASYLIANSNTPILDLMSYSWGILSGAFLAPYALALYFKRLNRAGAWAGMLSGFGVAMLPVLGKLFFNGWQAPFGLGLMMDQGPLFACLAMLVSVLFCFLFSLLARKLGWPSGAENTEFYGEKV</sequence>
<feature type="transmembrane region" description="Helical" evidence="14">
    <location>
        <begin position="191"/>
        <end position="214"/>
    </location>
</feature>
<proteinExistence type="inferred from homology"/>
<evidence type="ECO:0000256" key="11">
    <source>
        <dbReference type="ARBA" id="ARBA00023201"/>
    </source>
</evidence>
<accession>A0A328UCA0</accession>
<evidence type="ECO:0000256" key="7">
    <source>
        <dbReference type="ARBA" id="ARBA00022989"/>
    </source>
</evidence>
<feature type="transmembrane region" description="Helical" evidence="14">
    <location>
        <begin position="45"/>
        <end position="66"/>
    </location>
</feature>
<dbReference type="InterPro" id="IPR050277">
    <property type="entry name" value="Sodium:Solute_Symporter"/>
</dbReference>
<feature type="transmembrane region" description="Helical" evidence="14">
    <location>
        <begin position="275"/>
        <end position="299"/>
    </location>
</feature>
<reference evidence="15 16" key="1">
    <citation type="submission" date="2018-06" db="EMBL/GenBank/DDBJ databases">
        <title>Noncontiguous genome sequence of Ruminococcaceae bacterium ASD2818.</title>
        <authorList>
            <person name="Chaplin A.V."/>
            <person name="Sokolova S.R."/>
            <person name="Kochetkova T.O."/>
            <person name="Goltsov A.Y."/>
            <person name="Trofimov D.Y."/>
            <person name="Efimov B.A."/>
        </authorList>
    </citation>
    <scope>NUCLEOTIDE SEQUENCE [LARGE SCALE GENOMIC DNA]</scope>
    <source>
        <strain evidence="15 16">ASD2818</strain>
    </source>
</reference>
<keyword evidence="7 14" id="KW-1133">Transmembrane helix</keyword>
<evidence type="ECO:0000256" key="6">
    <source>
        <dbReference type="ARBA" id="ARBA00022847"/>
    </source>
</evidence>
<evidence type="ECO:0000256" key="13">
    <source>
        <dbReference type="RuleBase" id="RU362091"/>
    </source>
</evidence>
<feature type="transmembrane region" description="Helical" evidence="14">
    <location>
        <begin position="427"/>
        <end position="445"/>
    </location>
</feature>
<evidence type="ECO:0000256" key="3">
    <source>
        <dbReference type="ARBA" id="ARBA00022448"/>
    </source>
</evidence>
<comment type="catalytic activity">
    <reaction evidence="12">
        <text>L-proline(in) + Na(+)(in) = L-proline(out) + Na(+)(out)</text>
        <dbReference type="Rhea" id="RHEA:28967"/>
        <dbReference type="ChEBI" id="CHEBI:29101"/>
        <dbReference type="ChEBI" id="CHEBI:60039"/>
    </reaction>
</comment>
<evidence type="ECO:0000256" key="1">
    <source>
        <dbReference type="ARBA" id="ARBA00004651"/>
    </source>
</evidence>
<comment type="caution">
    <text evidence="15">The sequence shown here is derived from an EMBL/GenBank/DDBJ whole genome shotgun (WGS) entry which is preliminary data.</text>
</comment>
<dbReference type="PANTHER" id="PTHR48086">
    <property type="entry name" value="SODIUM/PROLINE SYMPORTER-RELATED"/>
    <property type="match status" value="1"/>
</dbReference>
<feature type="transmembrane region" description="Helical" evidence="14">
    <location>
        <begin position="6"/>
        <end position="24"/>
    </location>
</feature>
<evidence type="ECO:0000256" key="2">
    <source>
        <dbReference type="ARBA" id="ARBA00006434"/>
    </source>
</evidence>
<evidence type="ECO:0000313" key="15">
    <source>
        <dbReference type="EMBL" id="RAQ29188.1"/>
    </source>
</evidence>
<keyword evidence="11" id="KW-0739">Sodium transport</keyword>
<dbReference type="Pfam" id="PF00474">
    <property type="entry name" value="SSF"/>
    <property type="match status" value="1"/>
</dbReference>
<evidence type="ECO:0000256" key="5">
    <source>
        <dbReference type="ARBA" id="ARBA00022692"/>
    </source>
</evidence>
<feature type="transmembrane region" description="Helical" evidence="14">
    <location>
        <begin position="401"/>
        <end position="420"/>
    </location>
</feature>
<dbReference type="Gene3D" id="1.20.1730.10">
    <property type="entry name" value="Sodium/glucose cotransporter"/>
    <property type="match status" value="1"/>
</dbReference>
<evidence type="ECO:0000256" key="8">
    <source>
        <dbReference type="ARBA" id="ARBA00023053"/>
    </source>
</evidence>
<evidence type="ECO:0000256" key="9">
    <source>
        <dbReference type="ARBA" id="ARBA00023065"/>
    </source>
</evidence>
<evidence type="ECO:0000256" key="4">
    <source>
        <dbReference type="ARBA" id="ARBA00022475"/>
    </source>
</evidence>
<evidence type="ECO:0000256" key="14">
    <source>
        <dbReference type="SAM" id="Phobius"/>
    </source>
</evidence>
<dbReference type="InterPro" id="IPR038377">
    <property type="entry name" value="Na/Glc_symporter_sf"/>
</dbReference>
<dbReference type="RefSeq" id="WP_112332419.1">
    <property type="nucleotide sequence ID" value="NZ_QLYR01000003.1"/>
</dbReference>
<gene>
    <name evidence="15" type="ORF">DPQ25_06775</name>
</gene>
<dbReference type="PROSITE" id="PS50283">
    <property type="entry name" value="NA_SOLUT_SYMP_3"/>
    <property type="match status" value="1"/>
</dbReference>
<name>A0A328UCA0_9FIRM</name>
<comment type="subcellular location">
    <subcellularLocation>
        <location evidence="1">Cell membrane</location>
        <topology evidence="1">Multi-pass membrane protein</topology>
    </subcellularLocation>
</comment>
<evidence type="ECO:0000256" key="10">
    <source>
        <dbReference type="ARBA" id="ARBA00023136"/>
    </source>
</evidence>
<dbReference type="PANTHER" id="PTHR48086:SF3">
    <property type="entry name" value="SODIUM_PROLINE SYMPORTER"/>
    <property type="match status" value="1"/>
</dbReference>
<feature type="transmembrane region" description="Helical" evidence="14">
    <location>
        <begin position="161"/>
        <end position="179"/>
    </location>
</feature>
<keyword evidence="3" id="KW-0813">Transport</keyword>
<dbReference type="AlphaFoldDB" id="A0A328UCA0"/>
<evidence type="ECO:0000313" key="16">
    <source>
        <dbReference type="Proteomes" id="UP000249377"/>
    </source>
</evidence>